<feature type="compositionally biased region" description="Low complexity" evidence="1">
    <location>
        <begin position="376"/>
        <end position="387"/>
    </location>
</feature>
<name>A0A3N4JNS7_9PEZI</name>
<evidence type="ECO:0000313" key="2">
    <source>
        <dbReference type="EMBL" id="RPA98441.1"/>
    </source>
</evidence>
<evidence type="ECO:0000313" key="3">
    <source>
        <dbReference type="Proteomes" id="UP000276215"/>
    </source>
</evidence>
<feature type="compositionally biased region" description="Low complexity" evidence="1">
    <location>
        <begin position="176"/>
        <end position="190"/>
    </location>
</feature>
<feature type="region of interest" description="Disordered" evidence="1">
    <location>
        <begin position="238"/>
        <end position="387"/>
    </location>
</feature>
<dbReference type="EMBL" id="ML120395">
    <property type="protein sequence ID" value="RPA98441.1"/>
    <property type="molecule type" value="Genomic_DNA"/>
</dbReference>
<feature type="compositionally biased region" description="Basic residues" evidence="1">
    <location>
        <begin position="276"/>
        <end position="287"/>
    </location>
</feature>
<dbReference type="OrthoDB" id="5419742at2759"/>
<dbReference type="AlphaFoldDB" id="A0A3N4JNS7"/>
<protein>
    <submittedName>
        <fullName evidence="2">Uncharacterized protein</fullName>
    </submittedName>
</protein>
<dbReference type="Proteomes" id="UP000276215">
    <property type="component" value="Unassembled WGS sequence"/>
</dbReference>
<organism evidence="2 3">
    <name type="scientific">Choiromyces venosus 120613-1</name>
    <dbReference type="NCBI Taxonomy" id="1336337"/>
    <lineage>
        <taxon>Eukaryota</taxon>
        <taxon>Fungi</taxon>
        <taxon>Dikarya</taxon>
        <taxon>Ascomycota</taxon>
        <taxon>Pezizomycotina</taxon>
        <taxon>Pezizomycetes</taxon>
        <taxon>Pezizales</taxon>
        <taxon>Tuberaceae</taxon>
        <taxon>Choiromyces</taxon>
    </lineage>
</organism>
<evidence type="ECO:0000256" key="1">
    <source>
        <dbReference type="SAM" id="MobiDB-lite"/>
    </source>
</evidence>
<keyword evidence="3" id="KW-1185">Reference proteome</keyword>
<proteinExistence type="predicted"/>
<gene>
    <name evidence="2" type="ORF">L873DRAFT_1790247</name>
</gene>
<accession>A0A3N4JNS7</accession>
<feature type="region of interest" description="Disordered" evidence="1">
    <location>
        <begin position="144"/>
        <end position="193"/>
    </location>
</feature>
<feature type="compositionally biased region" description="Acidic residues" evidence="1">
    <location>
        <begin position="145"/>
        <end position="155"/>
    </location>
</feature>
<feature type="compositionally biased region" description="Acidic residues" evidence="1">
    <location>
        <begin position="312"/>
        <end position="331"/>
    </location>
</feature>
<feature type="compositionally biased region" description="Basic residues" evidence="1">
    <location>
        <begin position="295"/>
        <end position="305"/>
    </location>
</feature>
<sequence length="387" mass="40917">MAGIIRLRPNRIVLTAEEVRNIHPRNTNTGSGSCSSSGAPPTTAAVLAWDHNITRRRARARASRRHCAETLDLYAPGIGEWSDGSVRVLEDGDAAEGWRGRGRRVGGRAAGGGQGVGGAVVGEGEDALILPFAELGLDDLRGEVQGEEEEEEEEVGERILHSDSDSDIVNASPDPSITTSSNHTTSTLGTREVYDEGPEDFIDISFLADIDFDAPDSSPPSPPTATTAYLDGATSTLASLDLSSPPSTGVKTPTSLRRFAERELSSPGDGVSGLSPRHKAVERRRLARYRDRSHSGKGVRLRRSRTAGGGFDGDDENSDSNDGSSDNDDDHNGDSSSIDGREDKGETEDVDAGTQTEKVEEGESAPSSSKKGEEGATTTAAATKLFR</sequence>
<feature type="compositionally biased region" description="Low complexity" evidence="1">
    <location>
        <begin position="238"/>
        <end position="248"/>
    </location>
</feature>
<reference evidence="2 3" key="1">
    <citation type="journal article" date="2018" name="Nat. Ecol. Evol.">
        <title>Pezizomycetes genomes reveal the molecular basis of ectomycorrhizal truffle lifestyle.</title>
        <authorList>
            <person name="Murat C."/>
            <person name="Payen T."/>
            <person name="Noel B."/>
            <person name="Kuo A."/>
            <person name="Morin E."/>
            <person name="Chen J."/>
            <person name="Kohler A."/>
            <person name="Krizsan K."/>
            <person name="Balestrini R."/>
            <person name="Da Silva C."/>
            <person name="Montanini B."/>
            <person name="Hainaut M."/>
            <person name="Levati E."/>
            <person name="Barry K.W."/>
            <person name="Belfiori B."/>
            <person name="Cichocki N."/>
            <person name="Clum A."/>
            <person name="Dockter R.B."/>
            <person name="Fauchery L."/>
            <person name="Guy J."/>
            <person name="Iotti M."/>
            <person name="Le Tacon F."/>
            <person name="Lindquist E.A."/>
            <person name="Lipzen A."/>
            <person name="Malagnac F."/>
            <person name="Mello A."/>
            <person name="Molinier V."/>
            <person name="Miyauchi S."/>
            <person name="Poulain J."/>
            <person name="Riccioni C."/>
            <person name="Rubini A."/>
            <person name="Sitrit Y."/>
            <person name="Splivallo R."/>
            <person name="Traeger S."/>
            <person name="Wang M."/>
            <person name="Zifcakova L."/>
            <person name="Wipf D."/>
            <person name="Zambonelli A."/>
            <person name="Paolocci F."/>
            <person name="Nowrousian M."/>
            <person name="Ottonello S."/>
            <person name="Baldrian P."/>
            <person name="Spatafora J.W."/>
            <person name="Henrissat B."/>
            <person name="Nagy L.G."/>
            <person name="Aury J.M."/>
            <person name="Wincker P."/>
            <person name="Grigoriev I.V."/>
            <person name="Bonfante P."/>
            <person name="Martin F.M."/>
        </authorList>
    </citation>
    <scope>NUCLEOTIDE SEQUENCE [LARGE SCALE GENOMIC DNA]</scope>
    <source>
        <strain evidence="2 3">120613-1</strain>
    </source>
</reference>